<evidence type="ECO:0000313" key="3">
    <source>
        <dbReference type="Proteomes" id="UP000499080"/>
    </source>
</evidence>
<dbReference type="GO" id="GO:0031210">
    <property type="term" value="F:phosphatidylcholine binding"/>
    <property type="evidence" value="ECO:0007669"/>
    <property type="project" value="TreeGrafter"/>
</dbReference>
<reference evidence="2 3" key="1">
    <citation type="journal article" date="2019" name="Sci. Rep.">
        <title>Orb-weaving spider Araneus ventricosus genome elucidates the spidroin gene catalogue.</title>
        <authorList>
            <person name="Kono N."/>
            <person name="Nakamura H."/>
            <person name="Ohtoshi R."/>
            <person name="Moran D.A.P."/>
            <person name="Shinohara A."/>
            <person name="Yoshida Y."/>
            <person name="Fujiwara M."/>
            <person name="Mori M."/>
            <person name="Tomita M."/>
            <person name="Arakawa K."/>
        </authorList>
    </citation>
    <scope>NUCLEOTIDE SEQUENCE [LARGE SCALE GENOMIC DNA]</scope>
</reference>
<dbReference type="GO" id="GO:0035091">
    <property type="term" value="F:phosphatidylinositol binding"/>
    <property type="evidence" value="ECO:0007669"/>
    <property type="project" value="TreeGrafter"/>
</dbReference>
<dbReference type="GO" id="GO:0005737">
    <property type="term" value="C:cytoplasm"/>
    <property type="evidence" value="ECO:0007669"/>
    <property type="project" value="TreeGrafter"/>
</dbReference>
<dbReference type="EMBL" id="BGPR01218335">
    <property type="protein sequence ID" value="GBN56994.1"/>
    <property type="molecule type" value="Genomic_DNA"/>
</dbReference>
<proteinExistence type="predicted"/>
<feature type="non-terminal residue" evidence="2">
    <location>
        <position position="1"/>
    </location>
</feature>
<dbReference type="Proteomes" id="UP000499080">
    <property type="component" value="Unassembled WGS sequence"/>
</dbReference>
<comment type="caution">
    <text evidence="2">The sequence shown here is derived from an EMBL/GenBank/DDBJ whole genome shotgun (WGS) entry which is preliminary data.</text>
</comment>
<dbReference type="OrthoDB" id="18453at2759"/>
<protein>
    <submittedName>
        <fullName evidence="2">Uncharacterized protein</fullName>
    </submittedName>
</protein>
<dbReference type="GO" id="GO:0008525">
    <property type="term" value="F:phosphatidylcholine transporter activity"/>
    <property type="evidence" value="ECO:0007669"/>
    <property type="project" value="TreeGrafter"/>
</dbReference>
<dbReference type="GO" id="GO:0008526">
    <property type="term" value="F:phosphatidylinositol transfer activity"/>
    <property type="evidence" value="ECO:0007669"/>
    <property type="project" value="TreeGrafter"/>
</dbReference>
<dbReference type="PANTHER" id="PTHR10658">
    <property type="entry name" value="PHOSPHATIDYLINOSITOL TRANSFER PROTEIN"/>
    <property type="match status" value="1"/>
</dbReference>
<dbReference type="PANTHER" id="PTHR10658:SF81">
    <property type="entry name" value="PROTEIN RETINAL DEGENERATION B"/>
    <property type="match status" value="1"/>
</dbReference>
<evidence type="ECO:0000313" key="2">
    <source>
        <dbReference type="EMBL" id="GBN56994.1"/>
    </source>
</evidence>
<accession>A0A4Y2Q0P5</accession>
<evidence type="ECO:0000313" key="1">
    <source>
        <dbReference type="EMBL" id="GBN56775.1"/>
    </source>
</evidence>
<dbReference type="InterPro" id="IPR001666">
    <property type="entry name" value="PI_transfer"/>
</dbReference>
<name>A0A4Y2Q0P5_ARAVE</name>
<dbReference type="EMBL" id="BGPR01218211">
    <property type="protein sequence ID" value="GBN56775.1"/>
    <property type="molecule type" value="Genomic_DNA"/>
</dbReference>
<sequence>IIFSNSYIKKVQSEHARVRPPSVGSACPATCTSLDTSLPSTPTASPTHQSSCTTTVLALAMHAGSVLYSCAEPPANKKTDVNTFATSFETVMRQHYPALLGHLSVRLISCAPVCSEALAVLSK</sequence>
<organism evidence="2 3">
    <name type="scientific">Araneus ventricosus</name>
    <name type="common">Orbweaver spider</name>
    <name type="synonym">Epeira ventricosa</name>
    <dbReference type="NCBI Taxonomy" id="182803"/>
    <lineage>
        <taxon>Eukaryota</taxon>
        <taxon>Metazoa</taxon>
        <taxon>Ecdysozoa</taxon>
        <taxon>Arthropoda</taxon>
        <taxon>Chelicerata</taxon>
        <taxon>Arachnida</taxon>
        <taxon>Araneae</taxon>
        <taxon>Araneomorphae</taxon>
        <taxon>Entelegynae</taxon>
        <taxon>Araneoidea</taxon>
        <taxon>Araneidae</taxon>
        <taxon>Araneus</taxon>
    </lineage>
</organism>
<dbReference type="AlphaFoldDB" id="A0A4Y2Q0P5"/>
<keyword evidence="3" id="KW-1185">Reference proteome</keyword>
<gene>
    <name evidence="1" type="ORF">AVEN_188228_1</name>
    <name evidence="2" type="ORF">AVEN_228444_1</name>
</gene>